<proteinExistence type="predicted"/>
<name>A0ABU2VN20_9ACTN</name>
<keyword evidence="3" id="KW-1185">Reference proteome</keyword>
<organism evidence="2 3">
    <name type="scientific">Streptomyces doebereineriae</name>
    <dbReference type="NCBI Taxonomy" id="3075528"/>
    <lineage>
        <taxon>Bacteria</taxon>
        <taxon>Bacillati</taxon>
        <taxon>Actinomycetota</taxon>
        <taxon>Actinomycetes</taxon>
        <taxon>Kitasatosporales</taxon>
        <taxon>Streptomycetaceae</taxon>
        <taxon>Streptomyces</taxon>
    </lineage>
</organism>
<dbReference type="RefSeq" id="WP_311719240.1">
    <property type="nucleotide sequence ID" value="NZ_JAVREZ010000021.1"/>
</dbReference>
<feature type="transmembrane region" description="Helical" evidence="1">
    <location>
        <begin position="25"/>
        <end position="43"/>
    </location>
</feature>
<comment type="caution">
    <text evidence="2">The sequence shown here is derived from an EMBL/GenBank/DDBJ whole genome shotgun (WGS) entry which is preliminary data.</text>
</comment>
<accession>A0ABU2VN20</accession>
<protein>
    <recommendedName>
        <fullName evidence="4">DUF4381 domain-containing protein</fullName>
    </recommendedName>
</protein>
<gene>
    <name evidence="2" type="ORF">RNB18_41160</name>
</gene>
<keyword evidence="1" id="KW-0812">Transmembrane</keyword>
<evidence type="ECO:0000313" key="2">
    <source>
        <dbReference type="EMBL" id="MDT0486496.1"/>
    </source>
</evidence>
<reference evidence="3" key="1">
    <citation type="submission" date="2023-07" db="EMBL/GenBank/DDBJ databases">
        <title>30 novel species of actinomycetes from the DSMZ collection.</title>
        <authorList>
            <person name="Nouioui I."/>
        </authorList>
    </citation>
    <scope>NUCLEOTIDE SEQUENCE [LARGE SCALE GENOMIC DNA]</scope>
    <source>
        <strain evidence="3">DSM 41640</strain>
    </source>
</reference>
<keyword evidence="1" id="KW-1133">Transmembrane helix</keyword>
<sequence>MSDDKARFSMVELMARGASGPPLPGWLWIVLVVAFVGLAAYGISRKRRG</sequence>
<evidence type="ECO:0000256" key="1">
    <source>
        <dbReference type="SAM" id="Phobius"/>
    </source>
</evidence>
<dbReference type="Proteomes" id="UP001183824">
    <property type="component" value="Unassembled WGS sequence"/>
</dbReference>
<dbReference type="EMBL" id="JAVREZ010000021">
    <property type="protein sequence ID" value="MDT0486496.1"/>
    <property type="molecule type" value="Genomic_DNA"/>
</dbReference>
<keyword evidence="1" id="KW-0472">Membrane</keyword>
<evidence type="ECO:0000313" key="3">
    <source>
        <dbReference type="Proteomes" id="UP001183824"/>
    </source>
</evidence>
<evidence type="ECO:0008006" key="4">
    <source>
        <dbReference type="Google" id="ProtNLM"/>
    </source>
</evidence>